<feature type="compositionally biased region" description="Basic residues" evidence="1">
    <location>
        <begin position="1"/>
        <end position="19"/>
    </location>
</feature>
<dbReference type="Proteomes" id="UP001142489">
    <property type="component" value="Unassembled WGS sequence"/>
</dbReference>
<dbReference type="AlphaFoldDB" id="A0A9Q0XTR8"/>
<accession>A0A9Q0XTR8</accession>
<gene>
    <name evidence="2" type="ORF">JRQ81_017524</name>
</gene>
<evidence type="ECO:0000256" key="1">
    <source>
        <dbReference type="SAM" id="MobiDB-lite"/>
    </source>
</evidence>
<name>A0A9Q0XTR8_9SAUR</name>
<reference evidence="2" key="1">
    <citation type="journal article" date="2023" name="DNA Res.">
        <title>Chromosome-level genome assembly of Phrynocephalus forsythii using third-generation DNA sequencing and Hi-C analysis.</title>
        <authorList>
            <person name="Qi Y."/>
            <person name="Zhao W."/>
            <person name="Zhao Y."/>
            <person name="Niu C."/>
            <person name="Cao S."/>
            <person name="Zhang Y."/>
        </authorList>
    </citation>
    <scope>NUCLEOTIDE SEQUENCE</scope>
    <source>
        <tissue evidence="2">Muscle</tissue>
    </source>
</reference>
<keyword evidence="3" id="KW-1185">Reference proteome</keyword>
<feature type="compositionally biased region" description="Polar residues" evidence="1">
    <location>
        <begin position="36"/>
        <end position="48"/>
    </location>
</feature>
<feature type="non-terminal residue" evidence="2">
    <location>
        <position position="196"/>
    </location>
</feature>
<evidence type="ECO:0000313" key="2">
    <source>
        <dbReference type="EMBL" id="KAJ7324504.1"/>
    </source>
</evidence>
<feature type="region of interest" description="Disordered" evidence="1">
    <location>
        <begin position="36"/>
        <end position="116"/>
    </location>
</feature>
<evidence type="ECO:0000313" key="3">
    <source>
        <dbReference type="Proteomes" id="UP001142489"/>
    </source>
</evidence>
<feature type="region of interest" description="Disordered" evidence="1">
    <location>
        <begin position="1"/>
        <end position="24"/>
    </location>
</feature>
<sequence>MVATKAKKTKNRGRAKKTSRNLAQKSIEDFCAVSDSISQHAHSTSPNQRPLREFISSTPFLPENAGTSNKERHQDNVGENPQYGEEIGNWSLDPGLLPLDPRKTTQRKKTGSQGLQGLESEETRIIYIQLLDQCFLSARSNQNTFKKLDFLKQQLADIKATLQCNADVIKLGILKAAPPSNPQDAEQDGPRAEKEM</sequence>
<protein>
    <submittedName>
        <fullName evidence="2">Uncharacterized protein</fullName>
    </submittedName>
</protein>
<feature type="region of interest" description="Disordered" evidence="1">
    <location>
        <begin position="176"/>
        <end position="196"/>
    </location>
</feature>
<organism evidence="2 3">
    <name type="scientific">Phrynocephalus forsythii</name>
    <dbReference type="NCBI Taxonomy" id="171643"/>
    <lineage>
        <taxon>Eukaryota</taxon>
        <taxon>Metazoa</taxon>
        <taxon>Chordata</taxon>
        <taxon>Craniata</taxon>
        <taxon>Vertebrata</taxon>
        <taxon>Euteleostomi</taxon>
        <taxon>Lepidosauria</taxon>
        <taxon>Squamata</taxon>
        <taxon>Bifurcata</taxon>
        <taxon>Unidentata</taxon>
        <taxon>Episquamata</taxon>
        <taxon>Toxicofera</taxon>
        <taxon>Iguania</taxon>
        <taxon>Acrodonta</taxon>
        <taxon>Agamidae</taxon>
        <taxon>Agaminae</taxon>
        <taxon>Phrynocephalus</taxon>
    </lineage>
</organism>
<comment type="caution">
    <text evidence="2">The sequence shown here is derived from an EMBL/GenBank/DDBJ whole genome shotgun (WGS) entry which is preliminary data.</text>
</comment>
<dbReference type="EMBL" id="JAPFRF010000008">
    <property type="protein sequence ID" value="KAJ7324504.1"/>
    <property type="molecule type" value="Genomic_DNA"/>
</dbReference>
<proteinExistence type="predicted"/>